<dbReference type="RefSeq" id="WP_172690448.1">
    <property type="nucleotide sequence ID" value="NZ_KY000069.1"/>
</dbReference>
<geneLocation type="plasmid" evidence="2">
    <name>pTi_Tun176</name>
</geneLocation>
<evidence type="ECO:0000313" key="2">
    <source>
        <dbReference type="EMBL" id="ASK48474.1"/>
    </source>
</evidence>
<organism evidence="2">
    <name type="scientific">Agrobacterium deltaense</name>
    <dbReference type="NCBI Taxonomy" id="1183412"/>
    <lineage>
        <taxon>Bacteria</taxon>
        <taxon>Pseudomonadati</taxon>
        <taxon>Pseudomonadota</taxon>
        <taxon>Alphaproteobacteria</taxon>
        <taxon>Hyphomicrobiales</taxon>
        <taxon>Rhizobiaceae</taxon>
        <taxon>Rhizobium/Agrobacterium group</taxon>
        <taxon>Agrobacterium</taxon>
    </lineage>
</organism>
<sequence>MTLFIVEGRQFPELAPLVREFGAERSRVLLGEWLERQSALGRVDVPDPQTAAKMLMDVAFGAISLKSEDGPQWPGRENRRDYLRRCFALIAAGLVPRS</sequence>
<name>A0A2Z2Q0C7_9HYPH</name>
<accession>A0A2Z2Q0C7</accession>
<feature type="domain" description="Transcriptional regulator TetR C-terminal Proteobacteria type" evidence="1">
    <location>
        <begin position="3"/>
        <end position="73"/>
    </location>
</feature>
<proteinExistence type="predicted"/>
<evidence type="ECO:0000259" key="1">
    <source>
        <dbReference type="Pfam" id="PF14246"/>
    </source>
</evidence>
<protein>
    <recommendedName>
        <fullName evidence="1">Transcriptional regulator TetR C-terminal Proteobacteria type domain-containing protein</fullName>
    </recommendedName>
</protein>
<dbReference type="AlphaFoldDB" id="A0A2Z2Q0C7"/>
<keyword evidence="2" id="KW-0614">Plasmid</keyword>
<dbReference type="Gene3D" id="1.10.357.10">
    <property type="entry name" value="Tetracycline Repressor, domain 2"/>
    <property type="match status" value="1"/>
</dbReference>
<reference evidence="2" key="1">
    <citation type="submission" date="2016-10" db="EMBL/GenBank/DDBJ databases">
        <title>Agrobacterium Ti plasmids: Classification based on T-DNA and Vir regions organization.</title>
        <authorList>
            <person name="Nabi N."/>
            <person name="Vial L."/>
            <person name="Ben Hafsa A."/>
            <person name="Chapulliot D."/>
            <person name="Berard A."/>
            <person name="Chauveau A."/>
            <person name="Le Paslier M.-C."/>
            <person name="Harzallah Skhiri F."/>
            <person name="Brunel D."/>
            <person name="Nesme X."/>
            <person name="Chaouachi M."/>
        </authorList>
    </citation>
    <scope>NUCLEOTIDE SEQUENCE</scope>
    <source>
        <strain evidence="2">Tun176</strain>
        <plasmid evidence="2">pTi_Tun176</plasmid>
    </source>
</reference>
<dbReference type="InterPro" id="IPR039536">
    <property type="entry name" value="TetR_C_Proteobacteria"/>
</dbReference>
<dbReference type="EMBL" id="KY000069">
    <property type="protein sequence ID" value="ASK48474.1"/>
    <property type="molecule type" value="Genomic_DNA"/>
</dbReference>
<dbReference type="Pfam" id="PF14246">
    <property type="entry name" value="TetR_C_7"/>
    <property type="match status" value="1"/>
</dbReference>